<evidence type="ECO:0000256" key="1">
    <source>
        <dbReference type="ARBA" id="ARBA00001971"/>
    </source>
</evidence>
<comment type="subcellular location">
    <subcellularLocation>
        <location evidence="2">Membrane</location>
    </subcellularLocation>
</comment>
<dbReference type="GO" id="GO:0004497">
    <property type="term" value="F:monooxygenase activity"/>
    <property type="evidence" value="ECO:0007669"/>
    <property type="project" value="UniProtKB-KW"/>
</dbReference>
<keyword evidence="10 13" id="KW-0503">Monooxygenase</keyword>
<dbReference type="AlphaFoldDB" id="A0AAE0X8G3"/>
<dbReference type="GO" id="GO:0020037">
    <property type="term" value="F:heme binding"/>
    <property type="evidence" value="ECO:0007669"/>
    <property type="project" value="InterPro"/>
</dbReference>
<evidence type="ECO:0000256" key="9">
    <source>
        <dbReference type="ARBA" id="ARBA00023004"/>
    </source>
</evidence>
<dbReference type="Proteomes" id="UP001270362">
    <property type="component" value="Unassembled WGS sequence"/>
</dbReference>
<dbReference type="InterPro" id="IPR017972">
    <property type="entry name" value="Cyt_P450_CS"/>
</dbReference>
<evidence type="ECO:0000313" key="15">
    <source>
        <dbReference type="EMBL" id="KAK3687925.1"/>
    </source>
</evidence>
<dbReference type="PROSITE" id="PS00086">
    <property type="entry name" value="CYTOCHROME_P450"/>
    <property type="match status" value="1"/>
</dbReference>
<dbReference type="SUPFAM" id="SSF48264">
    <property type="entry name" value="Cytochrome P450"/>
    <property type="match status" value="1"/>
</dbReference>
<comment type="similarity">
    <text evidence="3 13">Belongs to the cytochrome P450 family.</text>
</comment>
<evidence type="ECO:0000313" key="16">
    <source>
        <dbReference type="Proteomes" id="UP001270362"/>
    </source>
</evidence>
<keyword evidence="16" id="KW-1185">Reference proteome</keyword>
<protein>
    <submittedName>
        <fullName evidence="15">Cytochrome P450</fullName>
    </submittedName>
</protein>
<dbReference type="PRINTS" id="PR00463">
    <property type="entry name" value="EP450I"/>
</dbReference>
<name>A0AAE0X8G3_9PEZI</name>
<evidence type="ECO:0000256" key="4">
    <source>
        <dbReference type="ARBA" id="ARBA00022617"/>
    </source>
</evidence>
<evidence type="ECO:0000256" key="6">
    <source>
        <dbReference type="ARBA" id="ARBA00022723"/>
    </source>
</evidence>
<reference evidence="15" key="1">
    <citation type="journal article" date="2023" name="Mol. Phylogenet. Evol.">
        <title>Genome-scale phylogeny and comparative genomics of the fungal order Sordariales.</title>
        <authorList>
            <person name="Hensen N."/>
            <person name="Bonometti L."/>
            <person name="Westerberg I."/>
            <person name="Brannstrom I.O."/>
            <person name="Guillou S."/>
            <person name="Cros-Aarteil S."/>
            <person name="Calhoun S."/>
            <person name="Haridas S."/>
            <person name="Kuo A."/>
            <person name="Mondo S."/>
            <person name="Pangilinan J."/>
            <person name="Riley R."/>
            <person name="LaButti K."/>
            <person name="Andreopoulos B."/>
            <person name="Lipzen A."/>
            <person name="Chen C."/>
            <person name="Yan M."/>
            <person name="Daum C."/>
            <person name="Ng V."/>
            <person name="Clum A."/>
            <person name="Steindorff A."/>
            <person name="Ohm R.A."/>
            <person name="Martin F."/>
            <person name="Silar P."/>
            <person name="Natvig D.O."/>
            <person name="Lalanne C."/>
            <person name="Gautier V."/>
            <person name="Ament-Velasquez S.L."/>
            <person name="Kruys A."/>
            <person name="Hutchinson M.I."/>
            <person name="Powell A.J."/>
            <person name="Barry K."/>
            <person name="Miller A.N."/>
            <person name="Grigoriev I.V."/>
            <person name="Debuchy R."/>
            <person name="Gladieux P."/>
            <person name="Hiltunen Thoren M."/>
            <person name="Johannesson H."/>
        </authorList>
    </citation>
    <scope>NUCLEOTIDE SEQUENCE</scope>
    <source>
        <strain evidence="15">CBS 314.62</strain>
    </source>
</reference>
<keyword evidence="7 14" id="KW-1133">Transmembrane helix</keyword>
<evidence type="ECO:0000256" key="8">
    <source>
        <dbReference type="ARBA" id="ARBA00023002"/>
    </source>
</evidence>
<evidence type="ECO:0000256" key="3">
    <source>
        <dbReference type="ARBA" id="ARBA00010617"/>
    </source>
</evidence>
<keyword evidence="9 12" id="KW-0408">Iron</keyword>
<dbReference type="PANTHER" id="PTHR24305:SF210">
    <property type="entry name" value="CYTOCHROME P450 MONOOXYGENASE ASQL-RELATED"/>
    <property type="match status" value="1"/>
</dbReference>
<evidence type="ECO:0000256" key="10">
    <source>
        <dbReference type="ARBA" id="ARBA00023033"/>
    </source>
</evidence>
<dbReference type="EMBL" id="JAULSO010000002">
    <property type="protein sequence ID" value="KAK3687925.1"/>
    <property type="molecule type" value="Genomic_DNA"/>
</dbReference>
<proteinExistence type="inferred from homology"/>
<comment type="caution">
    <text evidence="15">The sequence shown here is derived from an EMBL/GenBank/DDBJ whole genome shotgun (WGS) entry which is preliminary data.</text>
</comment>
<gene>
    <name evidence="15" type="ORF">B0T22DRAFT_527541</name>
</gene>
<dbReference type="InterPro" id="IPR001128">
    <property type="entry name" value="Cyt_P450"/>
</dbReference>
<organism evidence="15 16">
    <name type="scientific">Podospora appendiculata</name>
    <dbReference type="NCBI Taxonomy" id="314037"/>
    <lineage>
        <taxon>Eukaryota</taxon>
        <taxon>Fungi</taxon>
        <taxon>Dikarya</taxon>
        <taxon>Ascomycota</taxon>
        <taxon>Pezizomycotina</taxon>
        <taxon>Sordariomycetes</taxon>
        <taxon>Sordariomycetidae</taxon>
        <taxon>Sordariales</taxon>
        <taxon>Podosporaceae</taxon>
        <taxon>Podospora</taxon>
    </lineage>
</organism>
<dbReference type="InterPro" id="IPR036396">
    <property type="entry name" value="Cyt_P450_sf"/>
</dbReference>
<keyword evidence="8 13" id="KW-0560">Oxidoreductase</keyword>
<dbReference type="GO" id="GO:0005506">
    <property type="term" value="F:iron ion binding"/>
    <property type="evidence" value="ECO:0007669"/>
    <property type="project" value="InterPro"/>
</dbReference>
<feature type="binding site" description="axial binding residue" evidence="12">
    <location>
        <position position="458"/>
    </location>
    <ligand>
        <name>heme</name>
        <dbReference type="ChEBI" id="CHEBI:30413"/>
    </ligand>
    <ligandPart>
        <name>Fe</name>
        <dbReference type="ChEBI" id="CHEBI:18248"/>
    </ligandPart>
</feature>
<accession>A0AAE0X8G3</accession>
<feature type="transmembrane region" description="Helical" evidence="14">
    <location>
        <begin position="26"/>
        <end position="51"/>
    </location>
</feature>
<evidence type="ECO:0000256" key="12">
    <source>
        <dbReference type="PIRSR" id="PIRSR602401-1"/>
    </source>
</evidence>
<sequence length="516" mass="58617">MEDTPIRTALERIHASLGNDEIVGSLLLRGVATAAALISVYTIGITIYNVFFHPLSSYKGPFLARSTLLWRIWYSFRGHIHLAIDEGHKKYGPVFRVSPNELSFASLNSWKDIYGPSVGQKQTLVKSEFYDMYGSGFKSLCIGSERDPQKHRKMKQSLSAAFATKALREQETVVAGQVDVFIRKIGEGGKPGSGGLNMTKWYEMLAFDILGEMAFGEPFGCVEDGEPHFWQELILGHLYFITVADNLRRFPLVPTIARLIFPFMSSIKNKHTGYTREKVERRLQSKGARKDFMSNLTSKLESGEIEKEEMTAHASTLVIAGGETVATFLAATTYFLLQDENSAVWNKLRQEIRERFTSYEEINATSAQQLPYLQAVISEGLRIYPPGSQGFPRISPGTHVDGHWVPKGAEVYTSAYTITHDEKYYPSPYEFQPERWMDPDSKSVKEASQPFSLGPRGCLGQNFAIMEINQILAKMIFKYDFSLVNKSVDWLKESQCHIMWWKPDLLVEFREREKKM</sequence>
<dbReference type="InterPro" id="IPR002401">
    <property type="entry name" value="Cyt_P450_E_grp-I"/>
</dbReference>
<keyword evidence="6 12" id="KW-0479">Metal-binding</keyword>
<evidence type="ECO:0000256" key="2">
    <source>
        <dbReference type="ARBA" id="ARBA00004370"/>
    </source>
</evidence>
<dbReference type="InterPro" id="IPR050121">
    <property type="entry name" value="Cytochrome_P450_monoxygenase"/>
</dbReference>
<keyword evidence="5 14" id="KW-0812">Transmembrane</keyword>
<dbReference type="PRINTS" id="PR00385">
    <property type="entry name" value="P450"/>
</dbReference>
<reference evidence="15" key="2">
    <citation type="submission" date="2023-06" db="EMBL/GenBank/DDBJ databases">
        <authorList>
            <consortium name="Lawrence Berkeley National Laboratory"/>
            <person name="Haridas S."/>
            <person name="Hensen N."/>
            <person name="Bonometti L."/>
            <person name="Westerberg I."/>
            <person name="Brannstrom I.O."/>
            <person name="Guillou S."/>
            <person name="Cros-Aarteil S."/>
            <person name="Calhoun S."/>
            <person name="Kuo A."/>
            <person name="Mondo S."/>
            <person name="Pangilinan J."/>
            <person name="Riley R."/>
            <person name="Labutti K."/>
            <person name="Andreopoulos B."/>
            <person name="Lipzen A."/>
            <person name="Chen C."/>
            <person name="Yanf M."/>
            <person name="Daum C."/>
            <person name="Ng V."/>
            <person name="Clum A."/>
            <person name="Steindorff A."/>
            <person name="Ohm R."/>
            <person name="Martin F."/>
            <person name="Silar P."/>
            <person name="Natvig D."/>
            <person name="Lalanne C."/>
            <person name="Gautier V."/>
            <person name="Ament-Velasquez S.L."/>
            <person name="Kruys A."/>
            <person name="Hutchinson M.I."/>
            <person name="Powell A.J."/>
            <person name="Barry K."/>
            <person name="Miller A.N."/>
            <person name="Grigoriev I.V."/>
            <person name="Debuchy R."/>
            <person name="Gladieux P."/>
            <person name="Thoren M.H."/>
            <person name="Johannesson H."/>
        </authorList>
    </citation>
    <scope>NUCLEOTIDE SEQUENCE</scope>
    <source>
        <strain evidence="15">CBS 314.62</strain>
    </source>
</reference>
<evidence type="ECO:0000256" key="5">
    <source>
        <dbReference type="ARBA" id="ARBA00022692"/>
    </source>
</evidence>
<dbReference type="FunFam" id="1.10.630.10:FF:000158">
    <property type="entry name" value="Cytochrome P450, putative (Eurofung)"/>
    <property type="match status" value="1"/>
</dbReference>
<dbReference type="GO" id="GO:0016020">
    <property type="term" value="C:membrane"/>
    <property type="evidence" value="ECO:0007669"/>
    <property type="project" value="UniProtKB-SubCell"/>
</dbReference>
<dbReference type="PANTHER" id="PTHR24305">
    <property type="entry name" value="CYTOCHROME P450"/>
    <property type="match status" value="1"/>
</dbReference>
<evidence type="ECO:0000256" key="14">
    <source>
        <dbReference type="SAM" id="Phobius"/>
    </source>
</evidence>
<dbReference type="Pfam" id="PF00067">
    <property type="entry name" value="p450"/>
    <property type="match status" value="1"/>
</dbReference>
<keyword evidence="11 14" id="KW-0472">Membrane</keyword>
<keyword evidence="4 12" id="KW-0349">Heme</keyword>
<evidence type="ECO:0000256" key="13">
    <source>
        <dbReference type="RuleBase" id="RU000461"/>
    </source>
</evidence>
<dbReference type="Gene3D" id="1.10.630.10">
    <property type="entry name" value="Cytochrome P450"/>
    <property type="match status" value="1"/>
</dbReference>
<evidence type="ECO:0000256" key="7">
    <source>
        <dbReference type="ARBA" id="ARBA00022989"/>
    </source>
</evidence>
<comment type="cofactor">
    <cofactor evidence="1 12">
        <name>heme</name>
        <dbReference type="ChEBI" id="CHEBI:30413"/>
    </cofactor>
</comment>
<evidence type="ECO:0000256" key="11">
    <source>
        <dbReference type="ARBA" id="ARBA00023136"/>
    </source>
</evidence>
<dbReference type="GO" id="GO:0016705">
    <property type="term" value="F:oxidoreductase activity, acting on paired donors, with incorporation or reduction of molecular oxygen"/>
    <property type="evidence" value="ECO:0007669"/>
    <property type="project" value="InterPro"/>
</dbReference>
<dbReference type="CDD" id="cd11058">
    <property type="entry name" value="CYP60B-like"/>
    <property type="match status" value="1"/>
</dbReference>